<proteinExistence type="predicted"/>
<sequence>MACEGSALTVAEQGSIADQDKHDELGSEPESDNNATLRGDYDIEDEDIGLLGSNGKMFSRKDAIDNDAVGSLASNGEVTLGSQDTVENDKNKMESNASIHSGEAEDATDHEEMRSLRSNREVTLGSQDTVETDKDEMESNESICGGEEEGLVGSEGDVTLGSEDTLTTKDKDIEESDEEDQLSAILTTYLNIVSVWLFYNCTSGGAILCLCYDLW</sequence>
<dbReference type="OMA" id="EEHQMAD"/>
<feature type="region of interest" description="Disordered" evidence="1">
    <location>
        <begin position="1"/>
        <end position="43"/>
    </location>
</feature>
<dbReference type="KEGG" id="pgr:PGTG_14014"/>
<evidence type="ECO:0000256" key="1">
    <source>
        <dbReference type="SAM" id="MobiDB-lite"/>
    </source>
</evidence>
<dbReference type="EMBL" id="DS178314">
    <property type="protein sequence ID" value="EFP88436.1"/>
    <property type="molecule type" value="Genomic_DNA"/>
</dbReference>
<dbReference type="Proteomes" id="UP000008783">
    <property type="component" value="Unassembled WGS sequence"/>
</dbReference>
<evidence type="ECO:0000313" key="2">
    <source>
        <dbReference type="EMBL" id="EFP88436.1"/>
    </source>
</evidence>
<evidence type="ECO:0000313" key="3">
    <source>
        <dbReference type="Proteomes" id="UP000008783"/>
    </source>
</evidence>
<organism evidence="2 3">
    <name type="scientific">Puccinia graminis f. sp. tritici (strain CRL 75-36-700-3 / race SCCL)</name>
    <name type="common">Black stem rust fungus</name>
    <dbReference type="NCBI Taxonomy" id="418459"/>
    <lineage>
        <taxon>Eukaryota</taxon>
        <taxon>Fungi</taxon>
        <taxon>Dikarya</taxon>
        <taxon>Basidiomycota</taxon>
        <taxon>Pucciniomycotina</taxon>
        <taxon>Pucciniomycetes</taxon>
        <taxon>Pucciniales</taxon>
        <taxon>Pucciniaceae</taxon>
        <taxon>Puccinia</taxon>
    </lineage>
</organism>
<reference evidence="3" key="2">
    <citation type="journal article" date="2011" name="Proc. Natl. Acad. Sci. U.S.A.">
        <title>Obligate biotrophy features unraveled by the genomic analysis of rust fungi.</title>
        <authorList>
            <person name="Duplessis S."/>
            <person name="Cuomo C.A."/>
            <person name="Lin Y.-C."/>
            <person name="Aerts A."/>
            <person name="Tisserant E."/>
            <person name="Veneault-Fourrey C."/>
            <person name="Joly D.L."/>
            <person name="Hacquard S."/>
            <person name="Amselem J."/>
            <person name="Cantarel B.L."/>
            <person name="Chiu R."/>
            <person name="Coutinho P.M."/>
            <person name="Feau N."/>
            <person name="Field M."/>
            <person name="Frey P."/>
            <person name="Gelhaye E."/>
            <person name="Goldberg J."/>
            <person name="Grabherr M.G."/>
            <person name="Kodira C.D."/>
            <person name="Kohler A."/>
            <person name="Kuees U."/>
            <person name="Lindquist E.A."/>
            <person name="Lucas S.M."/>
            <person name="Mago R."/>
            <person name="Mauceli E."/>
            <person name="Morin E."/>
            <person name="Murat C."/>
            <person name="Pangilinan J.L."/>
            <person name="Park R."/>
            <person name="Pearson M."/>
            <person name="Quesneville H."/>
            <person name="Rouhier N."/>
            <person name="Sakthikumar S."/>
            <person name="Salamov A.A."/>
            <person name="Schmutz J."/>
            <person name="Selles B."/>
            <person name="Shapiro H."/>
            <person name="Tanguay P."/>
            <person name="Tuskan G.A."/>
            <person name="Henrissat B."/>
            <person name="Van de Peer Y."/>
            <person name="Rouze P."/>
            <person name="Ellis J.G."/>
            <person name="Dodds P.N."/>
            <person name="Schein J.E."/>
            <person name="Zhong S."/>
            <person name="Hamelin R.C."/>
            <person name="Grigoriev I.V."/>
            <person name="Szabo L.J."/>
            <person name="Martin F."/>
        </authorList>
    </citation>
    <scope>NUCLEOTIDE SEQUENCE [LARGE SCALE GENOMIC DNA]</scope>
    <source>
        <strain evidence="3">CRL 75-36-700-3 / race SCCL</strain>
    </source>
</reference>
<accession>E3KVW1</accession>
<feature type="compositionally biased region" description="Basic and acidic residues" evidence="1">
    <location>
        <begin position="110"/>
        <end position="120"/>
    </location>
</feature>
<dbReference type="InParanoid" id="E3KVW1"/>
<gene>
    <name evidence="2" type="ORF">PGTG_14014</name>
</gene>
<name>E3KVW1_PUCGT</name>
<dbReference type="RefSeq" id="XP_003332855.1">
    <property type="nucleotide sequence ID" value="XM_003332807.1"/>
</dbReference>
<dbReference type="HOGENOM" id="CLU_094680_0_0_1"/>
<feature type="compositionally biased region" description="Polar residues" evidence="1">
    <location>
        <begin position="72"/>
        <end position="85"/>
    </location>
</feature>
<dbReference type="VEuPathDB" id="FungiDB:PGTG_14014"/>
<dbReference type="AlphaFoldDB" id="E3KVW1"/>
<reference key="1">
    <citation type="submission" date="2007-01" db="EMBL/GenBank/DDBJ databases">
        <title>The Genome Sequence of Puccinia graminis f. sp. tritici Strain CRL 75-36-700-3.</title>
        <authorList>
            <consortium name="The Broad Institute Genome Sequencing Platform"/>
            <person name="Birren B."/>
            <person name="Lander E."/>
            <person name="Galagan J."/>
            <person name="Nusbaum C."/>
            <person name="Devon K."/>
            <person name="Cuomo C."/>
            <person name="Jaffe D."/>
            <person name="Butler J."/>
            <person name="Alvarez P."/>
            <person name="Gnerre S."/>
            <person name="Grabherr M."/>
            <person name="Mauceli E."/>
            <person name="Brockman W."/>
            <person name="Young S."/>
            <person name="LaButti K."/>
            <person name="Sykes S."/>
            <person name="DeCaprio D."/>
            <person name="Crawford M."/>
            <person name="Koehrsen M."/>
            <person name="Engels R."/>
            <person name="Montgomery P."/>
            <person name="Pearson M."/>
            <person name="Howarth C."/>
            <person name="Larson L."/>
            <person name="White J."/>
            <person name="Zeng Q."/>
            <person name="Kodira C."/>
            <person name="Yandava C."/>
            <person name="Alvarado L."/>
            <person name="O'Leary S."/>
            <person name="Szabo L."/>
            <person name="Dean R."/>
            <person name="Schein J."/>
        </authorList>
    </citation>
    <scope>NUCLEOTIDE SEQUENCE</scope>
    <source>
        <strain>CRL 75-36-700-3</strain>
    </source>
</reference>
<keyword evidence="3" id="KW-1185">Reference proteome</keyword>
<dbReference type="GeneID" id="10540738"/>
<protein>
    <submittedName>
        <fullName evidence="2">Uncharacterized protein</fullName>
    </submittedName>
</protein>
<feature type="region of interest" description="Disordered" evidence="1">
    <location>
        <begin position="72"/>
        <end position="175"/>
    </location>
</feature>
<dbReference type="OrthoDB" id="2503447at2759"/>